<dbReference type="GO" id="GO:0009086">
    <property type="term" value="P:methionine biosynthetic process"/>
    <property type="evidence" value="ECO:0007669"/>
    <property type="project" value="UniProtKB-UniRule"/>
</dbReference>
<reference evidence="6 7" key="1">
    <citation type="submission" date="2016-03" db="EMBL/GenBank/DDBJ databases">
        <title>Pediococcus and Lactobacillus from brewery environment - whole genome sequencing and assembly.</title>
        <authorList>
            <person name="Behr J."/>
            <person name="Geissler A.J."/>
            <person name="Vogel R.F."/>
        </authorList>
    </citation>
    <scope>NUCLEOTIDE SEQUENCE [LARGE SCALE GENOMIC DNA]</scope>
    <source>
        <strain evidence="6 7">TMW 1.1989</strain>
    </source>
</reference>
<protein>
    <recommendedName>
        <fullName evidence="4">Homoserine O-acetyltransferase</fullName>
        <shortName evidence="4">HAT</shortName>
        <ecNumber evidence="4">2.3.1.31</ecNumber>
    </recommendedName>
    <alternativeName>
        <fullName evidence="4">Homoserine transacetylase</fullName>
        <shortName evidence="4">HTA</shortName>
    </alternativeName>
</protein>
<feature type="active site" description="Acyl-thioester intermediate" evidence="4 5">
    <location>
        <position position="131"/>
    </location>
</feature>
<feature type="binding site" evidence="4">
    <location>
        <position position="152"/>
    </location>
    <ligand>
        <name>substrate</name>
    </ligand>
</feature>
<dbReference type="Gene3D" id="3.40.50.880">
    <property type="match status" value="1"/>
</dbReference>
<evidence type="ECO:0000256" key="5">
    <source>
        <dbReference type="PIRSR" id="PIRSR000450-1"/>
    </source>
</evidence>
<dbReference type="PANTHER" id="PTHR20919">
    <property type="entry name" value="HOMOSERINE O-SUCCINYLTRANSFERASE"/>
    <property type="match status" value="1"/>
</dbReference>
<dbReference type="PIRSF" id="PIRSF000450">
    <property type="entry name" value="H_ser_succinyltr"/>
    <property type="match status" value="1"/>
</dbReference>
<comment type="similarity">
    <text evidence="4">Belongs to the MetA family.</text>
</comment>
<feature type="site" description="Important for acyl-CoA specificity" evidence="4">
    <location>
        <position position="100"/>
    </location>
</feature>
<dbReference type="EC" id="2.3.1.31" evidence="4"/>
<evidence type="ECO:0000256" key="1">
    <source>
        <dbReference type="ARBA" id="ARBA00022605"/>
    </source>
</evidence>
<evidence type="ECO:0000313" key="7">
    <source>
        <dbReference type="Proteomes" id="UP000078582"/>
    </source>
</evidence>
<dbReference type="STRING" id="375175.AYR53_07530"/>
<sequence length="281" mass="32190">MSVEQDSSKQLVLNTTNDFKAKTLTILVLNLMPNKLETEGQFVDLLNDQNHNLALTFLYPETHHFKSADTLPYLQESYATFSQIKAGYYDGLIITGAPVETLDFSLVDYWREFGELVDWSKTHVSQTLFICWAAQAGLFHDYGIKKYPVRPKIFGIFGHEVRQQAPLVEGLPETFYLPHSRNTTLKSADILAHPDLRLLVDDSDVGPVIVQSRDGRQTFVTGHPEYSTQTLANEYRRDLKAGIPITLPENYFYANDPTQKIINRWQPASQQLIKNWFKSFK</sequence>
<dbReference type="PANTHER" id="PTHR20919:SF0">
    <property type="entry name" value="HOMOSERINE O-SUCCINYLTRANSFERASE"/>
    <property type="match status" value="1"/>
</dbReference>
<keyword evidence="4" id="KW-0486">Methionine biosynthesis</keyword>
<comment type="pathway">
    <text evidence="4">Amino-acid biosynthesis; L-methionine biosynthesis via de novo pathway; O-acetyl-L-homoserine from L-homoserine: step 1/1.</text>
</comment>
<keyword evidence="2 4" id="KW-0808">Transferase</keyword>
<dbReference type="GO" id="GO:0004414">
    <property type="term" value="F:homoserine O-acetyltransferase activity"/>
    <property type="evidence" value="ECO:0007669"/>
    <property type="project" value="UniProtKB-EC"/>
</dbReference>
<accession>A0A192H5A6</accession>
<name>A0A192H5A6_9LACO</name>
<comment type="function">
    <text evidence="4">Transfers an acetyl group from acetyl-CoA to L-homoserine, forming acetyl-L-homoserine.</text>
</comment>
<feature type="active site" evidence="4">
    <location>
        <position position="225"/>
    </location>
</feature>
<dbReference type="EMBL" id="CP014873">
    <property type="protein sequence ID" value="ANK63560.1"/>
    <property type="molecule type" value="Genomic_DNA"/>
</dbReference>
<dbReference type="CDD" id="cd03131">
    <property type="entry name" value="GATase1_HTS"/>
    <property type="match status" value="1"/>
</dbReference>
<evidence type="ECO:0000313" key="6">
    <source>
        <dbReference type="EMBL" id="ANK63560.1"/>
    </source>
</evidence>
<dbReference type="UniPathway" id="UPA00051">
    <property type="reaction ID" value="UER00074"/>
</dbReference>
<comment type="caution">
    <text evidence="4">Lacks conserved residue(s) required for the propagation of feature annotation.</text>
</comment>
<proteinExistence type="inferred from homology"/>
<dbReference type="KEGG" id="lbt:AYR52_02410"/>
<dbReference type="GO" id="GO:0008899">
    <property type="term" value="F:homoserine O-succinyltransferase activity"/>
    <property type="evidence" value="ECO:0007669"/>
    <property type="project" value="UniProtKB-UniRule"/>
</dbReference>
<organism evidence="6 7">
    <name type="scientific">Loigolactobacillus backii</name>
    <dbReference type="NCBI Taxonomy" id="375175"/>
    <lineage>
        <taxon>Bacteria</taxon>
        <taxon>Bacillati</taxon>
        <taxon>Bacillota</taxon>
        <taxon>Bacilli</taxon>
        <taxon>Lactobacillales</taxon>
        <taxon>Lactobacillaceae</taxon>
        <taxon>Loigolactobacillus</taxon>
    </lineage>
</organism>
<keyword evidence="3 4" id="KW-0012">Acyltransferase</keyword>
<keyword evidence="4" id="KW-0963">Cytoplasm</keyword>
<dbReference type="Pfam" id="PF04204">
    <property type="entry name" value="HTS"/>
    <property type="match status" value="1"/>
</dbReference>
<evidence type="ECO:0000256" key="2">
    <source>
        <dbReference type="ARBA" id="ARBA00022679"/>
    </source>
</evidence>
<feature type="binding site" evidence="4">
    <location>
        <position position="237"/>
    </location>
    <ligand>
        <name>substrate</name>
    </ligand>
</feature>
<keyword evidence="1 4" id="KW-0028">Amino-acid biosynthesis</keyword>
<dbReference type="InterPro" id="IPR033752">
    <property type="entry name" value="MetA_family"/>
</dbReference>
<dbReference type="InterPro" id="IPR029062">
    <property type="entry name" value="Class_I_gatase-like"/>
</dbReference>
<comment type="catalytic activity">
    <reaction evidence="4">
        <text>L-homoserine + acetyl-CoA = O-acetyl-L-homoserine + CoA</text>
        <dbReference type="Rhea" id="RHEA:13701"/>
        <dbReference type="ChEBI" id="CHEBI:57287"/>
        <dbReference type="ChEBI" id="CHEBI:57288"/>
        <dbReference type="ChEBI" id="CHEBI:57476"/>
        <dbReference type="ChEBI" id="CHEBI:57716"/>
        <dbReference type="EC" id="2.3.1.31"/>
    </reaction>
</comment>
<evidence type="ECO:0000256" key="4">
    <source>
        <dbReference type="HAMAP-Rule" id="MF_00295"/>
    </source>
</evidence>
<dbReference type="GO" id="GO:0005737">
    <property type="term" value="C:cytoplasm"/>
    <property type="evidence" value="ECO:0007669"/>
    <property type="project" value="UniProtKB-SubCell"/>
</dbReference>
<feature type="site" description="Important for substrate specificity" evidence="4">
    <location>
        <position position="180"/>
    </location>
</feature>
<feature type="binding site" evidence="4">
    <location>
        <position position="180"/>
    </location>
    <ligand>
        <name>substrate</name>
    </ligand>
</feature>
<gene>
    <name evidence="4" type="primary">metAA</name>
    <name evidence="6" type="ORF">AYR53_07530</name>
</gene>
<dbReference type="HAMAP" id="MF_00295">
    <property type="entry name" value="MetA_acyltransf"/>
    <property type="match status" value="1"/>
</dbReference>
<comment type="subcellular location">
    <subcellularLocation>
        <location evidence="4">Cytoplasm</location>
    </subcellularLocation>
</comment>
<dbReference type="Proteomes" id="UP000078582">
    <property type="component" value="Chromosome"/>
</dbReference>
<dbReference type="SUPFAM" id="SSF52317">
    <property type="entry name" value="Class I glutamine amidotransferase-like"/>
    <property type="match status" value="1"/>
</dbReference>
<dbReference type="AlphaFoldDB" id="A0A192H5A6"/>
<evidence type="ECO:0000256" key="3">
    <source>
        <dbReference type="ARBA" id="ARBA00023315"/>
    </source>
</evidence>
<feature type="active site" description="Proton acceptor" evidence="4">
    <location>
        <position position="223"/>
    </location>
</feature>
<dbReference type="OrthoDB" id="9772423at2"/>
<keyword evidence="7" id="KW-1185">Reference proteome</keyword>